<evidence type="ECO:0000313" key="2">
    <source>
        <dbReference type="EMBL" id="KAK5990791.1"/>
    </source>
</evidence>
<protein>
    <recommendedName>
        <fullName evidence="4">F-box domain-containing protein</fullName>
    </recommendedName>
</protein>
<gene>
    <name evidence="2" type="ORF">PT974_09064</name>
</gene>
<name>A0ABR0SF99_9HYPO</name>
<evidence type="ECO:0000313" key="3">
    <source>
        <dbReference type="Proteomes" id="UP001338125"/>
    </source>
</evidence>
<dbReference type="SUPFAM" id="SSF52047">
    <property type="entry name" value="RNI-like"/>
    <property type="match status" value="1"/>
</dbReference>
<evidence type="ECO:0000256" key="1">
    <source>
        <dbReference type="SAM" id="MobiDB-lite"/>
    </source>
</evidence>
<reference evidence="2 3" key="1">
    <citation type="submission" date="2024-01" db="EMBL/GenBank/DDBJ databases">
        <title>Complete genome of Cladobotryum mycophilum ATHUM6906.</title>
        <authorList>
            <person name="Christinaki A.C."/>
            <person name="Myridakis A.I."/>
            <person name="Kouvelis V.N."/>
        </authorList>
    </citation>
    <scope>NUCLEOTIDE SEQUENCE [LARGE SCALE GENOMIC DNA]</scope>
    <source>
        <strain evidence="2 3">ATHUM6906</strain>
    </source>
</reference>
<feature type="region of interest" description="Disordered" evidence="1">
    <location>
        <begin position="25"/>
        <end position="48"/>
    </location>
</feature>
<organism evidence="2 3">
    <name type="scientific">Cladobotryum mycophilum</name>
    <dbReference type="NCBI Taxonomy" id="491253"/>
    <lineage>
        <taxon>Eukaryota</taxon>
        <taxon>Fungi</taxon>
        <taxon>Dikarya</taxon>
        <taxon>Ascomycota</taxon>
        <taxon>Pezizomycotina</taxon>
        <taxon>Sordariomycetes</taxon>
        <taxon>Hypocreomycetidae</taxon>
        <taxon>Hypocreales</taxon>
        <taxon>Hypocreaceae</taxon>
        <taxon>Cladobotryum</taxon>
    </lineage>
</organism>
<evidence type="ECO:0008006" key="4">
    <source>
        <dbReference type="Google" id="ProtNLM"/>
    </source>
</evidence>
<keyword evidence="3" id="KW-1185">Reference proteome</keyword>
<dbReference type="Proteomes" id="UP001338125">
    <property type="component" value="Unassembled WGS sequence"/>
</dbReference>
<sequence>MASVTAVRVVHPPSLYTMPELYAIDEDPDSGDQVGNGDILPPRPTTAPSPFPTYPMYSGLHGPSRLQDKSSDSFHAALKRPRKLSSGSTYSTTPFISEAQRARSSSWGTVDNLERKGRRPRSYLHQRPMLQPIIYKAEIMPNELFDSLPGEVLGLVLQWLKKLHLDKGSGSCATCWMRDLCNISLSSRKWYKYARVSLYEDIQLVGPDSAMHKKKFKQAQGSRMVLLRRTLRASPDVAGIVRTLKVPRPETPVNWSASKGLAWLEQYEDRVATLVMACPNLERLSGPTSTYDHSFKKIFHALSTRTALKEMIWILDPAIPTTQQRPGSSSKHMIGLKAPELLSPSQEDTFLDYHRNWPGLRDLSVHCQPGATLAPHTLLSRALTCLPSLRHLHLCNLPSSAFNDDNLLSLPPIQSLVLSHITGITSGGLSAFATRPNSSSLRRLDLRHTPLTSLPALARIFSNLPNLTTFSLVQTFQPVMPETDSFTLWMMPYLASSSIVKLHWDITNHVGPYSADDILARSIAAGGFPSLTTLRAPNDAEGRFQALCRPVDQIAQPGDRFGGSGIVSSQSFSVPASPISPITPVSPIYPLHKSSTIMSLPSYSSHHLPSLVTDLQTARLAAQSRLEAAQDINPRIKVNVTSDDGRLAQSYGMASYLGTLGSKIKYHLHPDEGATDEHGGLLDVSDLVGDGGETLSVNQEGCTGRWNYREGEMADKREKEKWWHTERGRWRKVELK</sequence>
<accession>A0ABR0SF99</accession>
<dbReference type="InterPro" id="IPR032675">
    <property type="entry name" value="LRR_dom_sf"/>
</dbReference>
<dbReference type="EMBL" id="JAVFKD010000014">
    <property type="protein sequence ID" value="KAK5990791.1"/>
    <property type="molecule type" value="Genomic_DNA"/>
</dbReference>
<comment type="caution">
    <text evidence="2">The sequence shown here is derived from an EMBL/GenBank/DDBJ whole genome shotgun (WGS) entry which is preliminary data.</text>
</comment>
<dbReference type="Gene3D" id="3.80.10.10">
    <property type="entry name" value="Ribonuclease Inhibitor"/>
    <property type="match status" value="1"/>
</dbReference>
<proteinExistence type="predicted"/>